<evidence type="ECO:0000256" key="3">
    <source>
        <dbReference type="ARBA" id="ARBA00022741"/>
    </source>
</evidence>
<comment type="similarity">
    <text evidence="1">Belongs to the GHMP kinase family. GalK subfamily.</text>
</comment>
<evidence type="ECO:0000313" key="9">
    <source>
        <dbReference type="EMBL" id="ETN81866.1"/>
    </source>
</evidence>
<dbReference type="Pfam" id="PF00288">
    <property type="entry name" value="GHMP_kinases_N"/>
    <property type="match status" value="1"/>
</dbReference>
<dbReference type="InterPro" id="IPR036554">
    <property type="entry name" value="GHMP_kinase_C_sf"/>
</dbReference>
<dbReference type="InterPro" id="IPR020568">
    <property type="entry name" value="Ribosomal_Su5_D2-typ_SF"/>
</dbReference>
<keyword evidence="2" id="KW-0808">Transferase</keyword>
<dbReference type="InterPro" id="IPR019539">
    <property type="entry name" value="GalKase_N"/>
</dbReference>
<evidence type="ECO:0000313" key="10">
    <source>
        <dbReference type="Proteomes" id="UP000053676"/>
    </source>
</evidence>
<reference evidence="10" key="1">
    <citation type="journal article" date="2014" name="Nat. Genet.">
        <title>Genome of the human hookworm Necator americanus.</title>
        <authorList>
            <person name="Tang Y.T."/>
            <person name="Gao X."/>
            <person name="Rosa B.A."/>
            <person name="Abubucker S."/>
            <person name="Hallsworth-Pepin K."/>
            <person name="Martin J."/>
            <person name="Tyagi R."/>
            <person name="Heizer E."/>
            <person name="Zhang X."/>
            <person name="Bhonagiri-Palsikar V."/>
            <person name="Minx P."/>
            <person name="Warren W.C."/>
            <person name="Wang Q."/>
            <person name="Zhan B."/>
            <person name="Hotez P.J."/>
            <person name="Sternberg P.W."/>
            <person name="Dougall A."/>
            <person name="Gaze S.T."/>
            <person name="Mulvenna J."/>
            <person name="Sotillo J."/>
            <person name="Ranganathan S."/>
            <person name="Rabelo E.M."/>
            <person name="Wilson R.K."/>
            <person name="Felgner P.L."/>
            <person name="Bethony J."/>
            <person name="Hawdon J.M."/>
            <person name="Gasser R.B."/>
            <person name="Loukas A."/>
            <person name="Mitreva M."/>
        </authorList>
    </citation>
    <scope>NUCLEOTIDE SEQUENCE [LARGE SCALE GENOMIC DNA]</scope>
</reference>
<name>W2TL45_NECAM</name>
<dbReference type="Gene3D" id="3.30.70.3170">
    <property type="match status" value="1"/>
</dbReference>
<dbReference type="PRINTS" id="PR00473">
    <property type="entry name" value="GALCTOKINASE"/>
</dbReference>
<dbReference type="Proteomes" id="UP000053676">
    <property type="component" value="Unassembled WGS sequence"/>
</dbReference>
<evidence type="ECO:0000256" key="1">
    <source>
        <dbReference type="ARBA" id="ARBA00006566"/>
    </source>
</evidence>
<dbReference type="PANTHER" id="PTHR10457:SF7">
    <property type="entry name" value="GALACTOKINASE-RELATED"/>
    <property type="match status" value="1"/>
</dbReference>
<organism evidence="9 10">
    <name type="scientific">Necator americanus</name>
    <name type="common">Human hookworm</name>
    <dbReference type="NCBI Taxonomy" id="51031"/>
    <lineage>
        <taxon>Eukaryota</taxon>
        <taxon>Metazoa</taxon>
        <taxon>Ecdysozoa</taxon>
        <taxon>Nematoda</taxon>
        <taxon>Chromadorea</taxon>
        <taxon>Rhabditida</taxon>
        <taxon>Rhabditina</taxon>
        <taxon>Rhabditomorpha</taxon>
        <taxon>Strongyloidea</taxon>
        <taxon>Ancylostomatidae</taxon>
        <taxon>Bunostominae</taxon>
        <taxon>Necator</taxon>
    </lineage>
</organism>
<evidence type="ECO:0000256" key="2">
    <source>
        <dbReference type="ARBA" id="ARBA00022679"/>
    </source>
</evidence>
<dbReference type="PRINTS" id="PR00959">
    <property type="entry name" value="MEVGALKINASE"/>
</dbReference>
<keyword evidence="3" id="KW-0547">Nucleotide-binding</keyword>
<dbReference type="GO" id="GO:0005829">
    <property type="term" value="C:cytosol"/>
    <property type="evidence" value="ECO:0007669"/>
    <property type="project" value="TreeGrafter"/>
</dbReference>
<dbReference type="PROSITE" id="PS00627">
    <property type="entry name" value="GHMP_KINASES_ATP"/>
    <property type="match status" value="1"/>
</dbReference>
<keyword evidence="10" id="KW-1185">Reference proteome</keyword>
<dbReference type="PANTHER" id="PTHR10457">
    <property type="entry name" value="MEVALONATE KINASE/GALACTOKINASE"/>
    <property type="match status" value="1"/>
</dbReference>
<dbReference type="InterPro" id="IPR014721">
    <property type="entry name" value="Ribsml_uS5_D2-typ_fold_subgr"/>
</dbReference>
<dbReference type="Pfam" id="PF10509">
    <property type="entry name" value="GalKase_gal_bdg"/>
    <property type="match status" value="1"/>
</dbReference>
<evidence type="ECO:0000259" key="6">
    <source>
        <dbReference type="Pfam" id="PF00288"/>
    </source>
</evidence>
<dbReference type="GO" id="GO:0006012">
    <property type="term" value="P:galactose metabolic process"/>
    <property type="evidence" value="ECO:0007669"/>
    <property type="project" value="InterPro"/>
</dbReference>
<dbReference type="OrthoDB" id="187738at2759"/>
<dbReference type="SUPFAM" id="SSF54211">
    <property type="entry name" value="Ribosomal protein S5 domain 2-like"/>
    <property type="match status" value="1"/>
</dbReference>
<gene>
    <name evidence="9" type="ORF">NECAME_00216</name>
</gene>
<dbReference type="GO" id="GO:0005524">
    <property type="term" value="F:ATP binding"/>
    <property type="evidence" value="ECO:0007669"/>
    <property type="project" value="UniProtKB-KW"/>
</dbReference>
<evidence type="ECO:0000256" key="5">
    <source>
        <dbReference type="ARBA" id="ARBA00022840"/>
    </source>
</evidence>
<evidence type="ECO:0000256" key="4">
    <source>
        <dbReference type="ARBA" id="ARBA00022777"/>
    </source>
</evidence>
<feature type="domain" description="GHMP kinase N-terminal" evidence="6">
    <location>
        <begin position="97"/>
        <end position="186"/>
    </location>
</feature>
<dbReference type="AlphaFoldDB" id="W2TL45"/>
<feature type="domain" description="Galactokinase N-terminal" evidence="8">
    <location>
        <begin position="17"/>
        <end position="43"/>
    </location>
</feature>
<dbReference type="EMBL" id="KI658623">
    <property type="protein sequence ID" value="ETN81866.1"/>
    <property type="molecule type" value="Genomic_DNA"/>
</dbReference>
<protein>
    <submittedName>
        <fullName evidence="9">Putative galactokinase</fullName>
    </submittedName>
</protein>
<dbReference type="InterPro" id="IPR006206">
    <property type="entry name" value="Mevalonate/galactokinase"/>
</dbReference>
<keyword evidence="4 9" id="KW-0418">Kinase</keyword>
<dbReference type="InterPro" id="IPR006204">
    <property type="entry name" value="GHMP_kinase_N_dom"/>
</dbReference>
<sequence length="422" mass="45916">MANGMEFGEVDLTSGCILGEHIDYHGYGVFPIATEEGTETLAAPNGKGIIRIANVNEQYPFVLFSLLLNVVLSPRDEHTVSLPFEWSGASPPKWYDYVLCGWKGVMERLNCDQIGFDLLVEGSIPPSSGLSSSSSLVCSAALTAWMIHTKETFESIRKEDLADLCAIAEHYVGTHGGGMDQAAEVLAVKGSALRIDFFPLKSRVISLPPLASFVVLHCGEALNKAATSHYNERVSEGRLAGKLLLKNHGTGTNPRSWRLKDVQEALGKTLEEMLELCECLPVEAPREQLEDLLTKEVVAECLTSNTQHLASFKLRPRARHVYSEALRVHLFEEACKAGDLIEMGKLMYASHESCSKDYECSCEAMDTLVSECQRAGAIGCRLTGAGWGGCAVALVDNSNPKDLGHKVLFYSKPSAGISGQFL</sequence>
<feature type="domain" description="GHMP kinase C-terminal" evidence="7">
    <location>
        <begin position="332"/>
        <end position="403"/>
    </location>
</feature>
<dbReference type="KEGG" id="nai:NECAME_00216"/>
<dbReference type="Gene3D" id="3.30.230.10">
    <property type="match status" value="1"/>
</dbReference>
<dbReference type="Gene3D" id="1.20.1440.340">
    <property type="match status" value="1"/>
</dbReference>
<dbReference type="GO" id="GO:0004335">
    <property type="term" value="F:galactokinase activity"/>
    <property type="evidence" value="ECO:0007669"/>
    <property type="project" value="InterPro"/>
</dbReference>
<accession>W2TL45</accession>
<dbReference type="InterPro" id="IPR000705">
    <property type="entry name" value="Galactokinase"/>
</dbReference>
<proteinExistence type="inferred from homology"/>
<evidence type="ECO:0000259" key="8">
    <source>
        <dbReference type="Pfam" id="PF10509"/>
    </source>
</evidence>
<dbReference type="PIRSF" id="PIRSF000530">
    <property type="entry name" value="Galactokinase"/>
    <property type="match status" value="1"/>
</dbReference>
<evidence type="ECO:0000259" key="7">
    <source>
        <dbReference type="Pfam" id="PF08544"/>
    </source>
</evidence>
<keyword evidence="5" id="KW-0067">ATP-binding</keyword>
<dbReference type="Pfam" id="PF08544">
    <property type="entry name" value="GHMP_kinases_C"/>
    <property type="match status" value="1"/>
</dbReference>
<dbReference type="InterPro" id="IPR006203">
    <property type="entry name" value="GHMP_knse_ATP-bd_CS"/>
</dbReference>
<dbReference type="SUPFAM" id="SSF55060">
    <property type="entry name" value="GHMP Kinase, C-terminal domain"/>
    <property type="match status" value="1"/>
</dbReference>
<dbReference type="STRING" id="51031.W2TL45"/>
<dbReference type="InterPro" id="IPR013750">
    <property type="entry name" value="GHMP_kinase_C_dom"/>
</dbReference>
<dbReference type="OMA" id="GFHDTYF"/>